<dbReference type="OrthoDB" id="1814213at2"/>
<proteinExistence type="predicted"/>
<evidence type="ECO:0000259" key="2">
    <source>
        <dbReference type="Pfam" id="PF20030"/>
    </source>
</evidence>
<dbReference type="InterPro" id="IPR050513">
    <property type="entry name" value="RavA_ATPases"/>
</dbReference>
<sequence length="509" mass="58118">MKNRIKQLIKHLQNGLLEREEIIALILLGAITRSHIFMLGVPGTAKSLGARRASFAFKDVNYFETLMHRFSTPEEVFGPISLNQLKQDKYIRMIVGYLPDAEIAFLDEIWKSSPSVLNTLLTVTNERLFRNGNKSIKVPLISMVTASNETPEPGQGLEALYDRMLIRLSVSPLRRKNNFEKLLQGSVVEVDTRIPEELAISVEEIDAWQAPIQSVKISNETWDVIHLIRHEIQQLPDEQEVEVSDRRWKSAASLLKASAFFCDRSATNHADVLLLRHCLWSTEENYKPIQKIVEKAVRDCGINIDIDLSLIDVTMNDLESEINDELIMDDDIYMTEIIDDQEYFKSSIETIDGPGIEVLIDAKYIKKDEEFNPCDLNGNIYEDLVCNFHKQRSCKLSGGYTDEYDDYYDVDAEFTAQTIIEKGTRRTDFDIGYVQSLCDQVGDVKVRLGENLEYLQSKIVVAKDELNTPFVPEQVCKVAIKGMHDQKDGLMLRIKECDCLISMCEESLL</sequence>
<dbReference type="InterPro" id="IPR045427">
    <property type="entry name" value="MoxR"/>
</dbReference>
<gene>
    <name evidence="3" type="ORF">LNTAR_16443</name>
</gene>
<comment type="caution">
    <text evidence="3">The sequence shown here is derived from an EMBL/GenBank/DDBJ whole genome shotgun (WGS) entry which is preliminary data.</text>
</comment>
<evidence type="ECO:0000259" key="1">
    <source>
        <dbReference type="Pfam" id="PF17868"/>
    </source>
</evidence>
<feature type="domain" description="ATPase RavA-like AAA lid" evidence="1">
    <location>
        <begin position="221"/>
        <end position="293"/>
    </location>
</feature>
<dbReference type="STRING" id="313628.LNTAR_16443"/>
<accession>A6DQA3</accession>
<dbReference type="PANTHER" id="PTHR32204">
    <property type="entry name" value="ATPASE RAVA"/>
    <property type="match status" value="1"/>
</dbReference>
<evidence type="ECO:0000313" key="3">
    <source>
        <dbReference type="EMBL" id="EDM26154.1"/>
    </source>
</evidence>
<dbReference type="AlphaFoldDB" id="A6DQA3"/>
<protein>
    <submittedName>
        <fullName evidence="3">Uncharacterized protein</fullName>
    </submittedName>
</protein>
<dbReference type="InterPro" id="IPR041538">
    <property type="entry name" value="RavA-like_AAA_lid"/>
</dbReference>
<dbReference type="RefSeq" id="WP_007280032.1">
    <property type="nucleotide sequence ID" value="NZ_ABCK01000019.1"/>
</dbReference>
<evidence type="ECO:0000313" key="4">
    <source>
        <dbReference type="Proteomes" id="UP000004947"/>
    </source>
</evidence>
<dbReference type="PANTHER" id="PTHR32204:SF0">
    <property type="entry name" value="ATPASE RAVA"/>
    <property type="match status" value="1"/>
</dbReference>
<reference evidence="3 4" key="1">
    <citation type="journal article" date="2010" name="J. Bacteriol.">
        <title>Genome sequence of Lentisphaera araneosa HTCC2155T, the type species of the order Lentisphaerales in the phylum Lentisphaerae.</title>
        <authorList>
            <person name="Thrash J.C."/>
            <person name="Cho J.C."/>
            <person name="Vergin K.L."/>
            <person name="Morris R.M."/>
            <person name="Giovannoni S.J."/>
        </authorList>
    </citation>
    <scope>NUCLEOTIDE SEQUENCE [LARGE SCALE GENOMIC DNA]</scope>
    <source>
        <strain evidence="3 4">HTCC2155</strain>
    </source>
</reference>
<dbReference type="EMBL" id="ABCK01000019">
    <property type="protein sequence ID" value="EDM26154.1"/>
    <property type="molecule type" value="Genomic_DNA"/>
</dbReference>
<dbReference type="Gene3D" id="3.40.50.300">
    <property type="entry name" value="P-loop containing nucleotide triphosphate hydrolases"/>
    <property type="match status" value="1"/>
</dbReference>
<organism evidence="3 4">
    <name type="scientific">Lentisphaera araneosa HTCC2155</name>
    <dbReference type="NCBI Taxonomy" id="313628"/>
    <lineage>
        <taxon>Bacteria</taxon>
        <taxon>Pseudomonadati</taxon>
        <taxon>Lentisphaerota</taxon>
        <taxon>Lentisphaeria</taxon>
        <taxon>Lentisphaerales</taxon>
        <taxon>Lentisphaeraceae</taxon>
        <taxon>Lentisphaera</taxon>
    </lineage>
</organism>
<dbReference type="InterPro" id="IPR027417">
    <property type="entry name" value="P-loop_NTPase"/>
</dbReference>
<dbReference type="Pfam" id="PF17868">
    <property type="entry name" value="AAA_lid_8"/>
    <property type="match status" value="1"/>
</dbReference>
<keyword evidence="4" id="KW-1185">Reference proteome</keyword>
<name>A6DQA3_9BACT</name>
<dbReference type="eggNOG" id="COG0714">
    <property type="taxonomic scope" value="Bacteria"/>
</dbReference>
<dbReference type="Pfam" id="PF20030">
    <property type="entry name" value="bpMoxR"/>
    <property type="match status" value="1"/>
</dbReference>
<dbReference type="SUPFAM" id="SSF52540">
    <property type="entry name" value="P-loop containing nucleoside triphosphate hydrolases"/>
    <property type="match status" value="1"/>
</dbReference>
<feature type="domain" description="MoxR" evidence="2">
    <location>
        <begin position="4"/>
        <end position="207"/>
    </location>
</feature>
<dbReference type="Proteomes" id="UP000004947">
    <property type="component" value="Unassembled WGS sequence"/>
</dbReference>